<evidence type="ECO:0000259" key="3">
    <source>
        <dbReference type="Pfam" id="PF05970"/>
    </source>
</evidence>
<evidence type="ECO:0000256" key="2">
    <source>
        <dbReference type="SAM" id="MobiDB-lite"/>
    </source>
</evidence>
<dbReference type="Pfam" id="PF05970">
    <property type="entry name" value="PIF1"/>
    <property type="match status" value="1"/>
</dbReference>
<dbReference type="GO" id="GO:0006310">
    <property type="term" value="P:DNA recombination"/>
    <property type="evidence" value="ECO:0007669"/>
    <property type="project" value="UniProtKB-KW"/>
</dbReference>
<dbReference type="EC" id="5.6.2.3" evidence="1"/>
<evidence type="ECO:0000259" key="4">
    <source>
        <dbReference type="Pfam" id="PF14214"/>
    </source>
</evidence>
<feature type="compositionally biased region" description="Polar residues" evidence="2">
    <location>
        <begin position="23"/>
        <end position="34"/>
    </location>
</feature>
<dbReference type="CDD" id="cd18809">
    <property type="entry name" value="SF1_C_RecD"/>
    <property type="match status" value="1"/>
</dbReference>
<sequence>MDVDEPPRSSGERDLGHSRVLQALNNGLLTPPRTQHNEAGGNTRQNAQPRCASPNAEARADTTSCRRRPAAHNELFMIARGDYHDPPSRHDLGQMDDPCPACGALHWEAEKVSKPPTESRSPYGLCCNHGKVALNRLERPPEPLDRLFLGSDAQSRDFREHITQYNAALAFTSLGVNDDKSINRHGPNAWIFRILGNLCHLSGALTAPEGTAPSYSQLYMYDPTVALQQRMNRNSNLRQDTMESLQTLLSASHPYATIYKQAFEILEDLEDDVQDAEVRLRVLPGNDRRRYNLPTAEEVAVVLPGDGSAGDGRDIILRNRNPTDAPMQRISDIHPAYAPLYYVLLFPRGEHGWHPDLYLDEPEKDRPGRLTQTRYHAFRLFTRETEFSTVLRGRLLQQYMVDAFASIAQNRLSFLRHNQKKLRASVYSGLEDAISNRDDDVDLNELGKRYILPSSYIGGPRHMQQRYQDAMAIARYFRKVDLFITVTANPQWSEITSALLHGQTSYDRPELVARVFELKKKAIIKEIHQYGIFGECAAFVYTIEFQKCGLPHMHLLIFLRHPHKLLNPDDIDSAIWAKWPDPESQPLLFDTVQRCMVHGPCGALNPRAPCMENGRCTKFFPKPFQAYTSMDTDGYPLYQRPEDGRAYTVGRHTVDNSWIVPYSPYLSAKFDCHINVECAVTVKSIKYPFKYIHKGGDRATLEIDRDEIKTYIDGRYIGPPEAAWRIFHFDPHTQIPNVVRLPVHLAGQHQVTFDPDEDANDVLERAANEVSKLQAFFAANRDEGRLGEEARRYTYQEFPQFFTWKAASRGRPPHWAIRKSGWALGRMYFVAPSGGERFYLRTLLSIVKGPRSHDDLYAYQGIRYESYRQVCLARGLLQDDGEWRLCLAEAAEMQTGTRLRHLFATLLLFCNPSDPSKLWEDFRFHICDDLNHRLRCMGFENPTNNDVYDYGLFLLNGILQEAGRTLTDFEMPVPERDWTAVGDNPLIAEQLDYNQAEERAQADANFARMNPEQKGKVFFLSGAGGTGKTFVYNTLAHHLRGQYYVVLCVASSGISALLLQGGRTAHSVFKIPIDGLNDESTCSIPKESLRAGLMRATKLGIWDEAPMHNRKCHEAVDRTLRDLLGNDKTFGGITFVLGGDPKQILPVVPKGTQEEIIDASIFRSYLWQNVEILTLTRNMRLDVGPEESQFAEWLLDIGYGRTNRADNTVDLPPGMACRNSGVLIDSVFPGIEGPTPPPNYFLERTILAARNGDVDDLNDTVLSRMPGDSRSFISADNIITEAGADDAQVNDAMPLEYLRSLDASGLPPGELTLKPGCPVILLRNLAPSQGLCNGTRMVIRRMSDRVLEAEILGGQHNGEVVFIPRITLTPSGSTTDFSFILSRLQFPIRLAFAISINKAQGQSVKYVGIDLRTPVFSHGQLYVALSRATSRRRVTVLLPPRNTENRTINIVYPQIFQ</sequence>
<dbReference type="GO" id="GO:0006281">
    <property type="term" value="P:DNA repair"/>
    <property type="evidence" value="ECO:0007669"/>
    <property type="project" value="UniProtKB-KW"/>
</dbReference>
<organism evidence="6 7">
    <name type="scientific">Mycena venus</name>
    <dbReference type="NCBI Taxonomy" id="2733690"/>
    <lineage>
        <taxon>Eukaryota</taxon>
        <taxon>Fungi</taxon>
        <taxon>Dikarya</taxon>
        <taxon>Basidiomycota</taxon>
        <taxon>Agaricomycotina</taxon>
        <taxon>Agaricomycetes</taxon>
        <taxon>Agaricomycetidae</taxon>
        <taxon>Agaricales</taxon>
        <taxon>Marasmiineae</taxon>
        <taxon>Mycenaceae</taxon>
        <taxon>Mycena</taxon>
    </lineage>
</organism>
<feature type="domain" description="DNA helicase Pif1-like DEAD-box helicase" evidence="3">
    <location>
        <begin position="1012"/>
        <end position="1207"/>
    </location>
</feature>
<name>A0A8H6Y7P0_9AGAR</name>
<feature type="domain" description="Helitron helicase-like" evidence="4">
    <location>
        <begin position="375"/>
        <end position="557"/>
    </location>
</feature>
<comment type="cofactor">
    <cofactor evidence="1">
        <name>Mg(2+)</name>
        <dbReference type="ChEBI" id="CHEBI:18420"/>
    </cofactor>
</comment>
<comment type="similarity">
    <text evidence="1">Belongs to the helicase family.</text>
</comment>
<keyword evidence="1" id="KW-0378">Hydrolase</keyword>
<keyword evidence="7" id="KW-1185">Reference proteome</keyword>
<dbReference type="SUPFAM" id="SSF52540">
    <property type="entry name" value="P-loop containing nucleoside triphosphate hydrolases"/>
    <property type="match status" value="2"/>
</dbReference>
<dbReference type="GO" id="GO:0000723">
    <property type="term" value="P:telomere maintenance"/>
    <property type="evidence" value="ECO:0007669"/>
    <property type="project" value="InterPro"/>
</dbReference>
<accession>A0A8H6Y7P0</accession>
<keyword evidence="1" id="KW-0227">DNA damage</keyword>
<dbReference type="GO" id="GO:0043139">
    <property type="term" value="F:5'-3' DNA helicase activity"/>
    <property type="evidence" value="ECO:0007669"/>
    <property type="project" value="UniProtKB-EC"/>
</dbReference>
<evidence type="ECO:0000259" key="5">
    <source>
        <dbReference type="Pfam" id="PF21530"/>
    </source>
</evidence>
<dbReference type="InterPro" id="IPR049163">
    <property type="entry name" value="Pif1-like_2B_dom"/>
</dbReference>
<dbReference type="GO" id="GO:0005524">
    <property type="term" value="F:ATP binding"/>
    <property type="evidence" value="ECO:0007669"/>
    <property type="project" value="UniProtKB-KW"/>
</dbReference>
<gene>
    <name evidence="6" type="ORF">MVEN_01104400</name>
</gene>
<keyword evidence="1" id="KW-0547">Nucleotide-binding</keyword>
<reference evidence="6" key="1">
    <citation type="submission" date="2020-05" db="EMBL/GenBank/DDBJ databases">
        <title>Mycena genomes resolve the evolution of fungal bioluminescence.</title>
        <authorList>
            <person name="Tsai I.J."/>
        </authorList>
    </citation>
    <scope>NUCLEOTIDE SEQUENCE</scope>
    <source>
        <strain evidence="6">CCC161011</strain>
    </source>
</reference>
<protein>
    <recommendedName>
        <fullName evidence="1">ATP-dependent DNA helicase</fullName>
        <ecNumber evidence="1">5.6.2.3</ecNumber>
    </recommendedName>
</protein>
<dbReference type="EMBL" id="JACAZI010000008">
    <property type="protein sequence ID" value="KAF7354167.1"/>
    <property type="molecule type" value="Genomic_DNA"/>
</dbReference>
<dbReference type="Pfam" id="PF21530">
    <property type="entry name" value="Pif1_2B_dom"/>
    <property type="match status" value="1"/>
</dbReference>
<keyword evidence="1" id="KW-0234">DNA repair</keyword>
<keyword evidence="1" id="KW-0067">ATP-binding</keyword>
<dbReference type="Pfam" id="PF14214">
    <property type="entry name" value="Helitron_like_N"/>
    <property type="match status" value="1"/>
</dbReference>
<feature type="compositionally biased region" description="Basic and acidic residues" evidence="2">
    <location>
        <begin position="1"/>
        <end position="17"/>
    </location>
</feature>
<dbReference type="PANTHER" id="PTHR10492">
    <property type="match status" value="1"/>
</dbReference>
<evidence type="ECO:0000313" key="6">
    <source>
        <dbReference type="EMBL" id="KAF7354167.1"/>
    </source>
</evidence>
<dbReference type="OrthoDB" id="3366231at2759"/>
<dbReference type="InterPro" id="IPR010285">
    <property type="entry name" value="DNA_helicase_pif1-like_DEAD"/>
</dbReference>
<keyword evidence="1 6" id="KW-0347">Helicase</keyword>
<dbReference type="InterPro" id="IPR025476">
    <property type="entry name" value="Helitron_helicase-like"/>
</dbReference>
<dbReference type="Gene3D" id="3.40.50.300">
    <property type="entry name" value="P-loop containing nucleotide triphosphate hydrolases"/>
    <property type="match status" value="1"/>
</dbReference>
<dbReference type="InterPro" id="IPR027417">
    <property type="entry name" value="P-loop_NTPase"/>
</dbReference>
<feature type="region of interest" description="Disordered" evidence="2">
    <location>
        <begin position="1"/>
        <end position="68"/>
    </location>
</feature>
<dbReference type="GO" id="GO:0016787">
    <property type="term" value="F:hydrolase activity"/>
    <property type="evidence" value="ECO:0007669"/>
    <property type="project" value="UniProtKB-KW"/>
</dbReference>
<evidence type="ECO:0000256" key="1">
    <source>
        <dbReference type="RuleBase" id="RU363044"/>
    </source>
</evidence>
<proteinExistence type="inferred from homology"/>
<feature type="domain" description="DNA helicase Pif1-like 2B" evidence="5">
    <location>
        <begin position="1296"/>
        <end position="1340"/>
    </location>
</feature>
<comment type="caution">
    <text evidence="6">The sequence shown here is derived from an EMBL/GenBank/DDBJ whole genome shotgun (WGS) entry which is preliminary data.</text>
</comment>
<keyword evidence="1" id="KW-0233">DNA recombination</keyword>
<dbReference type="Proteomes" id="UP000620124">
    <property type="component" value="Unassembled WGS sequence"/>
</dbReference>
<evidence type="ECO:0000313" key="7">
    <source>
        <dbReference type="Proteomes" id="UP000620124"/>
    </source>
</evidence>
<comment type="catalytic activity">
    <reaction evidence="1">
        <text>ATP + H2O = ADP + phosphate + H(+)</text>
        <dbReference type="Rhea" id="RHEA:13065"/>
        <dbReference type="ChEBI" id="CHEBI:15377"/>
        <dbReference type="ChEBI" id="CHEBI:15378"/>
        <dbReference type="ChEBI" id="CHEBI:30616"/>
        <dbReference type="ChEBI" id="CHEBI:43474"/>
        <dbReference type="ChEBI" id="CHEBI:456216"/>
        <dbReference type="EC" id="5.6.2.3"/>
    </reaction>
</comment>
<dbReference type="PANTHER" id="PTHR10492:SF57">
    <property type="entry name" value="ATP-DEPENDENT DNA HELICASE"/>
    <property type="match status" value="1"/>
</dbReference>